<feature type="region of interest" description="Disordered" evidence="1">
    <location>
        <begin position="122"/>
        <end position="143"/>
    </location>
</feature>
<proteinExistence type="predicted"/>
<feature type="compositionally biased region" description="Pro residues" evidence="1">
    <location>
        <begin position="25"/>
        <end position="34"/>
    </location>
</feature>
<comment type="caution">
    <text evidence="2">The sequence shown here is derived from an EMBL/GenBank/DDBJ whole genome shotgun (WGS) entry which is preliminary data.</text>
</comment>
<feature type="region of interest" description="Disordered" evidence="1">
    <location>
        <begin position="1"/>
        <end position="57"/>
    </location>
</feature>
<name>A0ABR0CH36_PURLI</name>
<evidence type="ECO:0000256" key="1">
    <source>
        <dbReference type="SAM" id="MobiDB-lite"/>
    </source>
</evidence>
<accession>A0ABR0CH36</accession>
<keyword evidence="3" id="KW-1185">Reference proteome</keyword>
<dbReference type="EMBL" id="JAWRVI010000001">
    <property type="protein sequence ID" value="KAK4095405.1"/>
    <property type="molecule type" value="Genomic_DNA"/>
</dbReference>
<feature type="region of interest" description="Disordered" evidence="1">
    <location>
        <begin position="221"/>
        <end position="267"/>
    </location>
</feature>
<evidence type="ECO:0000313" key="3">
    <source>
        <dbReference type="Proteomes" id="UP001287286"/>
    </source>
</evidence>
<gene>
    <name evidence="2" type="ORF">Purlil1_201</name>
</gene>
<protein>
    <submittedName>
        <fullName evidence="2">Uncharacterized protein</fullName>
    </submittedName>
</protein>
<sequence length="318" mass="33413">MALLGGRATEPLHLSPGLSFARPTCAPPETPPTPAKASSCDRRPPSLAEPPRRPRAVGRLRRWAGKIPHSAWMDDGVGAGHDVGWATPVSTMHPGVESFPPPPPPALGGLVACKLVHSASGCAKVPRSRPPTTEGLRAAESSTTAQHARWRTWATRVRPRLITRACGEASLASSRQPDKLNGDHLLECLAATLCAVAHAETTCPLSLPEPGMRVRAALGREASQGPQLRIPANAPNPGKNLTHHHRLSGHTGDTESKSTVVAGSKKRTQGAIQTLMTQLAGSIWSMGNPAARTGWQSAFGARSTHGRGLLHTGNGCPD</sequence>
<reference evidence="2 3" key="1">
    <citation type="journal article" date="2024" name="Microbiol. Resour. Announc.">
        <title>Genome annotations for the ascomycete fungi Trichoderma harzianum, Trichoderma aggressivum, and Purpureocillium lilacinum.</title>
        <authorList>
            <person name="Beijen E.P.W."/>
            <person name="Ohm R.A."/>
        </authorList>
    </citation>
    <scope>NUCLEOTIDE SEQUENCE [LARGE SCALE GENOMIC DNA]</scope>
    <source>
        <strain evidence="2 3">CBS 150709</strain>
    </source>
</reference>
<evidence type="ECO:0000313" key="2">
    <source>
        <dbReference type="EMBL" id="KAK4095405.1"/>
    </source>
</evidence>
<organism evidence="2 3">
    <name type="scientific">Purpureocillium lilacinum</name>
    <name type="common">Paecilomyces lilacinus</name>
    <dbReference type="NCBI Taxonomy" id="33203"/>
    <lineage>
        <taxon>Eukaryota</taxon>
        <taxon>Fungi</taxon>
        <taxon>Dikarya</taxon>
        <taxon>Ascomycota</taxon>
        <taxon>Pezizomycotina</taxon>
        <taxon>Sordariomycetes</taxon>
        <taxon>Hypocreomycetidae</taxon>
        <taxon>Hypocreales</taxon>
        <taxon>Ophiocordycipitaceae</taxon>
        <taxon>Purpureocillium</taxon>
    </lineage>
</organism>
<dbReference type="Proteomes" id="UP001287286">
    <property type="component" value="Unassembled WGS sequence"/>
</dbReference>